<name>A0A087TFR3_STEMI</name>
<keyword evidence="7" id="KW-0539">Nucleus</keyword>
<dbReference type="GO" id="GO:0008270">
    <property type="term" value="F:zinc ion binding"/>
    <property type="evidence" value="ECO:0007669"/>
    <property type="project" value="UniProtKB-KW"/>
</dbReference>
<dbReference type="OrthoDB" id="8113227at2759"/>
<comment type="subcellular location">
    <subcellularLocation>
        <location evidence="1">Nucleus</location>
    </subcellularLocation>
</comment>
<evidence type="ECO:0000256" key="4">
    <source>
        <dbReference type="ARBA" id="ARBA00022771"/>
    </source>
</evidence>
<evidence type="ECO:0000313" key="10">
    <source>
        <dbReference type="EMBL" id="KFM63952.1"/>
    </source>
</evidence>
<dbReference type="EMBL" id="KK115016">
    <property type="protein sequence ID" value="KFM63952.1"/>
    <property type="molecule type" value="Genomic_DNA"/>
</dbReference>
<dbReference type="PANTHER" id="PTHR24404">
    <property type="entry name" value="ZINC FINGER PROTEIN"/>
    <property type="match status" value="1"/>
</dbReference>
<dbReference type="Pfam" id="PF13909">
    <property type="entry name" value="zf-H2C2_5"/>
    <property type="match status" value="1"/>
</dbReference>
<dbReference type="InterPro" id="IPR036236">
    <property type="entry name" value="Znf_C2H2_sf"/>
</dbReference>
<dbReference type="Pfam" id="PF00096">
    <property type="entry name" value="zf-C2H2"/>
    <property type="match status" value="1"/>
</dbReference>
<feature type="domain" description="C2H2-type" evidence="9">
    <location>
        <begin position="34"/>
        <end position="62"/>
    </location>
</feature>
<evidence type="ECO:0000256" key="5">
    <source>
        <dbReference type="ARBA" id="ARBA00022833"/>
    </source>
</evidence>
<dbReference type="FunFam" id="3.30.160.60:FF:000100">
    <property type="entry name" value="Zinc finger 45-like"/>
    <property type="match status" value="1"/>
</dbReference>
<accession>A0A087TFR3</accession>
<organism evidence="10 11">
    <name type="scientific">Stegodyphus mimosarum</name>
    <name type="common">African social velvet spider</name>
    <dbReference type="NCBI Taxonomy" id="407821"/>
    <lineage>
        <taxon>Eukaryota</taxon>
        <taxon>Metazoa</taxon>
        <taxon>Ecdysozoa</taxon>
        <taxon>Arthropoda</taxon>
        <taxon>Chelicerata</taxon>
        <taxon>Arachnida</taxon>
        <taxon>Araneae</taxon>
        <taxon>Araneomorphae</taxon>
        <taxon>Entelegynae</taxon>
        <taxon>Eresoidea</taxon>
        <taxon>Eresidae</taxon>
        <taxon>Stegodyphus</taxon>
    </lineage>
</organism>
<keyword evidence="6" id="KW-0238">DNA-binding</keyword>
<dbReference type="FunFam" id="3.30.160.60:FF:000446">
    <property type="entry name" value="Zinc finger protein"/>
    <property type="match status" value="1"/>
</dbReference>
<keyword evidence="5" id="KW-0862">Zinc</keyword>
<gene>
    <name evidence="10" type="ORF">X975_11487</name>
</gene>
<evidence type="ECO:0000256" key="7">
    <source>
        <dbReference type="ARBA" id="ARBA00023242"/>
    </source>
</evidence>
<keyword evidence="3" id="KW-0677">Repeat</keyword>
<dbReference type="SMART" id="SM00355">
    <property type="entry name" value="ZnF_C2H2"/>
    <property type="match status" value="2"/>
</dbReference>
<dbReference type="GO" id="GO:0006357">
    <property type="term" value="P:regulation of transcription by RNA polymerase II"/>
    <property type="evidence" value="ECO:0007669"/>
    <property type="project" value="TreeGrafter"/>
</dbReference>
<dbReference type="GO" id="GO:0000978">
    <property type="term" value="F:RNA polymerase II cis-regulatory region sequence-specific DNA binding"/>
    <property type="evidence" value="ECO:0007669"/>
    <property type="project" value="TreeGrafter"/>
</dbReference>
<evidence type="ECO:0000256" key="1">
    <source>
        <dbReference type="ARBA" id="ARBA00004123"/>
    </source>
</evidence>
<evidence type="ECO:0000256" key="8">
    <source>
        <dbReference type="PROSITE-ProRule" id="PRU00042"/>
    </source>
</evidence>
<protein>
    <submittedName>
        <fullName evidence="10">Zinc finger and BTB domain-containing protein 8A</fullName>
    </submittedName>
</protein>
<evidence type="ECO:0000256" key="2">
    <source>
        <dbReference type="ARBA" id="ARBA00022723"/>
    </source>
</evidence>
<dbReference type="Proteomes" id="UP000054359">
    <property type="component" value="Unassembled WGS sequence"/>
</dbReference>
<keyword evidence="11" id="KW-1185">Reference proteome</keyword>
<evidence type="ECO:0000256" key="3">
    <source>
        <dbReference type="ARBA" id="ARBA00022737"/>
    </source>
</evidence>
<proteinExistence type="predicted"/>
<keyword evidence="2" id="KW-0479">Metal-binding</keyword>
<evidence type="ECO:0000313" key="11">
    <source>
        <dbReference type="Proteomes" id="UP000054359"/>
    </source>
</evidence>
<feature type="non-terminal residue" evidence="10">
    <location>
        <position position="62"/>
    </location>
</feature>
<dbReference type="Gene3D" id="3.30.160.60">
    <property type="entry name" value="Classic Zinc Finger"/>
    <property type="match status" value="2"/>
</dbReference>
<dbReference type="AlphaFoldDB" id="A0A087TFR3"/>
<keyword evidence="4 8" id="KW-0863">Zinc-finger</keyword>
<dbReference type="InterPro" id="IPR050589">
    <property type="entry name" value="Ikaros_C2H2-ZF"/>
</dbReference>
<dbReference type="SUPFAM" id="SSF57667">
    <property type="entry name" value="beta-beta-alpha zinc fingers"/>
    <property type="match status" value="1"/>
</dbReference>
<evidence type="ECO:0000259" key="9">
    <source>
        <dbReference type="PROSITE" id="PS50157"/>
    </source>
</evidence>
<evidence type="ECO:0000256" key="6">
    <source>
        <dbReference type="ARBA" id="ARBA00023125"/>
    </source>
</evidence>
<dbReference type="PROSITE" id="PS50157">
    <property type="entry name" value="ZINC_FINGER_C2H2_2"/>
    <property type="match status" value="2"/>
</dbReference>
<dbReference type="PANTHER" id="PTHR24404:SF113">
    <property type="entry name" value="C2H2-TYPE DOMAIN-CONTAINING PROTEIN"/>
    <property type="match status" value="1"/>
</dbReference>
<dbReference type="InterPro" id="IPR013087">
    <property type="entry name" value="Znf_C2H2_type"/>
</dbReference>
<feature type="domain" description="C2H2-type" evidence="9">
    <location>
        <begin position="6"/>
        <end position="33"/>
    </location>
</feature>
<reference evidence="10 11" key="1">
    <citation type="submission" date="2013-11" db="EMBL/GenBank/DDBJ databases">
        <title>Genome sequencing of Stegodyphus mimosarum.</title>
        <authorList>
            <person name="Bechsgaard J."/>
        </authorList>
    </citation>
    <scope>NUCLEOTIDE SEQUENCE [LARGE SCALE GENOMIC DNA]</scope>
</reference>
<dbReference type="GO" id="GO:0003700">
    <property type="term" value="F:DNA-binding transcription factor activity"/>
    <property type="evidence" value="ECO:0007669"/>
    <property type="project" value="TreeGrafter"/>
</dbReference>
<dbReference type="GO" id="GO:0005634">
    <property type="term" value="C:nucleus"/>
    <property type="evidence" value="ECO:0007669"/>
    <property type="project" value="UniProtKB-SubCell"/>
</dbReference>
<dbReference type="STRING" id="407821.A0A087TFR3"/>
<sequence>MLITRFKCQQCDYITLRKDTLMRHQRAHLEERPHKCPYCLKSFKRKDYLGAHFRKCHLDAHK</sequence>
<dbReference type="PROSITE" id="PS00028">
    <property type="entry name" value="ZINC_FINGER_C2H2_1"/>
    <property type="match status" value="1"/>
</dbReference>